<protein>
    <submittedName>
        <fullName evidence="1">YqiA/YcfP family alpha/beta fold hydrolase</fullName>
    </submittedName>
</protein>
<evidence type="ECO:0000313" key="1">
    <source>
        <dbReference type="EMBL" id="MEK8031926.1"/>
    </source>
</evidence>
<comment type="caution">
    <text evidence="1">The sequence shown here is derived from an EMBL/GenBank/DDBJ whole genome shotgun (WGS) entry which is preliminary data.</text>
</comment>
<dbReference type="RefSeq" id="WP_341426325.1">
    <property type="nucleotide sequence ID" value="NZ_JBBUTG010000007.1"/>
</dbReference>
<name>A0ABU9BPX9_9BURK</name>
<accession>A0ABU9BPX9</accession>
<dbReference type="GO" id="GO:0016787">
    <property type="term" value="F:hydrolase activity"/>
    <property type="evidence" value="ECO:0007669"/>
    <property type="project" value="UniProtKB-KW"/>
</dbReference>
<dbReference type="PANTHER" id="PTHR35602">
    <property type="entry name" value="ESTERASE YQIA-RELATED"/>
    <property type="match status" value="1"/>
</dbReference>
<proteinExistence type="predicted"/>
<keyword evidence="2" id="KW-1185">Reference proteome</keyword>
<gene>
    <name evidence="1" type="ORF">AACH06_13945</name>
</gene>
<dbReference type="Pfam" id="PF05728">
    <property type="entry name" value="UPF0227"/>
    <property type="match status" value="1"/>
</dbReference>
<dbReference type="InterPro" id="IPR008886">
    <property type="entry name" value="UPF0227/Esterase_YqiA"/>
</dbReference>
<dbReference type="InterPro" id="IPR029058">
    <property type="entry name" value="AB_hydrolase_fold"/>
</dbReference>
<dbReference type="PANTHER" id="PTHR35602:SF3">
    <property type="entry name" value="ESTERASE YQIA"/>
    <property type="match status" value="1"/>
</dbReference>
<evidence type="ECO:0000313" key="2">
    <source>
        <dbReference type="Proteomes" id="UP001371218"/>
    </source>
</evidence>
<sequence length="197" mass="22039">MVSAPTHLLYLHGFRSSPLSTKAQMVGRWLAEHHPEVHVWCPPLPPAPRDAMRLVFEGLANWPTASMAVIGSSLGGFYASVVAERTGCRAVVLNPAIDPARDLARHIGEQTTWQKPEEHFYFRPEYVDELRDLAPAALTRPDRYAAVIAKGDELLDWHEMTAHYAGAHQLLLEGSDHALSEFDQQLPFVLRFLSLLP</sequence>
<dbReference type="SUPFAM" id="SSF53474">
    <property type="entry name" value="alpha/beta-Hydrolases"/>
    <property type="match status" value="1"/>
</dbReference>
<organism evidence="1 2">
    <name type="scientific">Ideonella lacteola</name>
    <dbReference type="NCBI Taxonomy" id="2984193"/>
    <lineage>
        <taxon>Bacteria</taxon>
        <taxon>Pseudomonadati</taxon>
        <taxon>Pseudomonadota</taxon>
        <taxon>Betaproteobacteria</taxon>
        <taxon>Burkholderiales</taxon>
        <taxon>Sphaerotilaceae</taxon>
        <taxon>Ideonella</taxon>
    </lineage>
</organism>
<dbReference type="EMBL" id="JBBUTG010000007">
    <property type="protein sequence ID" value="MEK8031926.1"/>
    <property type="molecule type" value="Genomic_DNA"/>
</dbReference>
<dbReference type="Proteomes" id="UP001371218">
    <property type="component" value="Unassembled WGS sequence"/>
</dbReference>
<reference evidence="1 2" key="1">
    <citation type="submission" date="2024-04" db="EMBL/GenBank/DDBJ databases">
        <title>Novel species of the genus Ideonella isolated from streams.</title>
        <authorList>
            <person name="Lu H."/>
        </authorList>
    </citation>
    <scope>NUCLEOTIDE SEQUENCE [LARGE SCALE GENOMIC DNA]</scope>
    <source>
        <strain evidence="1 2">DXS29W</strain>
    </source>
</reference>
<keyword evidence="1" id="KW-0378">Hydrolase</keyword>
<dbReference type="Gene3D" id="3.40.50.1820">
    <property type="entry name" value="alpha/beta hydrolase"/>
    <property type="match status" value="1"/>
</dbReference>